<dbReference type="Gene3D" id="1.10.10.160">
    <property type="match status" value="1"/>
</dbReference>
<evidence type="ECO:0000256" key="12">
    <source>
        <dbReference type="ARBA" id="ARBA00034617"/>
    </source>
</evidence>
<evidence type="ECO:0000256" key="8">
    <source>
        <dbReference type="ARBA" id="ARBA00022840"/>
    </source>
</evidence>
<evidence type="ECO:0000313" key="18">
    <source>
        <dbReference type="EMBL" id="REJ08750.1"/>
    </source>
</evidence>
<dbReference type="EC" id="5.6.2.4" evidence="13"/>
<dbReference type="InterPro" id="IPR038726">
    <property type="entry name" value="PDDEXK_AddAB-type"/>
</dbReference>
<dbReference type="Gene3D" id="3.90.320.10">
    <property type="match status" value="1"/>
</dbReference>
<dbReference type="PANTHER" id="PTHR11070:SF2">
    <property type="entry name" value="ATP-DEPENDENT DNA HELICASE SRS2"/>
    <property type="match status" value="1"/>
</dbReference>
<dbReference type="PROSITE" id="PS51217">
    <property type="entry name" value="UVRD_HELICASE_CTER"/>
    <property type="match status" value="1"/>
</dbReference>
<evidence type="ECO:0000256" key="4">
    <source>
        <dbReference type="ARBA" id="ARBA00022763"/>
    </source>
</evidence>
<dbReference type="SUPFAM" id="SSF52540">
    <property type="entry name" value="P-loop containing nucleoside triphosphate hydrolases"/>
    <property type="match status" value="1"/>
</dbReference>
<evidence type="ECO:0000256" key="14">
    <source>
        <dbReference type="ARBA" id="ARBA00048988"/>
    </source>
</evidence>
<gene>
    <name evidence="18" type="ORF">DY023_00215</name>
</gene>
<dbReference type="Pfam" id="PF12705">
    <property type="entry name" value="PDDEXK_1"/>
    <property type="match status" value="1"/>
</dbReference>
<evidence type="ECO:0000313" key="19">
    <source>
        <dbReference type="Proteomes" id="UP000262172"/>
    </source>
</evidence>
<feature type="domain" description="UvrD-like helicase C-terminal" evidence="17">
    <location>
        <begin position="305"/>
        <end position="573"/>
    </location>
</feature>
<evidence type="ECO:0000259" key="16">
    <source>
        <dbReference type="PROSITE" id="PS51198"/>
    </source>
</evidence>
<dbReference type="Gene3D" id="3.40.50.300">
    <property type="entry name" value="P-loop containing nucleotide triphosphate hydrolases"/>
    <property type="match status" value="3"/>
</dbReference>
<dbReference type="Pfam" id="PF00580">
    <property type="entry name" value="UvrD-helicase"/>
    <property type="match status" value="1"/>
</dbReference>
<comment type="catalytic activity">
    <reaction evidence="14">
        <text>ATP + H2O = ADP + phosphate + H(+)</text>
        <dbReference type="Rhea" id="RHEA:13065"/>
        <dbReference type="ChEBI" id="CHEBI:15377"/>
        <dbReference type="ChEBI" id="CHEBI:15378"/>
        <dbReference type="ChEBI" id="CHEBI:30616"/>
        <dbReference type="ChEBI" id="CHEBI:43474"/>
        <dbReference type="ChEBI" id="CHEBI:456216"/>
        <dbReference type="EC" id="5.6.2.4"/>
    </reaction>
</comment>
<evidence type="ECO:0000256" key="9">
    <source>
        <dbReference type="ARBA" id="ARBA00023125"/>
    </source>
</evidence>
<keyword evidence="11" id="KW-0413">Isomerase</keyword>
<keyword evidence="6 15" id="KW-0347">Helicase</keyword>
<dbReference type="PROSITE" id="PS51198">
    <property type="entry name" value="UVRD_HELICASE_ATP_BIND"/>
    <property type="match status" value="1"/>
</dbReference>
<dbReference type="RefSeq" id="WP_116240337.1">
    <property type="nucleotide sequence ID" value="NZ_QUAB01000005.1"/>
</dbReference>
<evidence type="ECO:0000256" key="11">
    <source>
        <dbReference type="ARBA" id="ARBA00023235"/>
    </source>
</evidence>
<dbReference type="AlphaFoldDB" id="A0A371NYJ4"/>
<dbReference type="Proteomes" id="UP000262172">
    <property type="component" value="Unassembled WGS sequence"/>
</dbReference>
<keyword evidence="2" id="KW-0540">Nuclease</keyword>
<dbReference type="GO" id="GO:0004527">
    <property type="term" value="F:exonuclease activity"/>
    <property type="evidence" value="ECO:0007669"/>
    <property type="project" value="UniProtKB-KW"/>
</dbReference>
<accession>A0A371NYJ4</accession>
<dbReference type="InterPro" id="IPR027417">
    <property type="entry name" value="P-loop_NTPase"/>
</dbReference>
<feature type="binding site" evidence="15">
    <location>
        <begin position="25"/>
        <end position="32"/>
    </location>
    <ligand>
        <name>ATP</name>
        <dbReference type="ChEBI" id="CHEBI:30616"/>
    </ligand>
</feature>
<keyword evidence="3 15" id="KW-0547">Nucleotide-binding</keyword>
<dbReference type="InterPro" id="IPR014017">
    <property type="entry name" value="DNA_helicase_UvrD-like_C"/>
</dbReference>
<sequence>MSALTFTASQEAAIDDVDSTLQLIACAGSGKTQVLAQRIARILAQPGVRPGNVIAFTFTEKAAAELKERVHSVVRSEIGEATGLAEMFIGTMHGYCLDLLQTYVPETFKYGVLTDITQQLLIDRESRRSGLTTCTKMVQGVETPLKRYLDTRTYRTALSVLQEDDVDFSRVRDVVIESLGSYRELLDYRKYFDYTSMMVDAVEFLKRVQQQDDLTSSERVLRDHVRDEVRYVIVDEYQDVNPIQERLVERLVHYGANLCVVGDDDQTIYQWRGSEVSNIITFANRYADVRTIELAENFRSSKGVVELGRTVAQRLNSSERLSKKMLYASHQEWHRGDLLALQFGDVHEEAEWIAQRILDLQGMPFVDKPGAAPRGLSWSDCAVLFRSVKDADAVVDELKRRKIPFIIKGLARLFDAAEIQACVGLFEYMMGEISASDLRARWDLAALIPDASRWAKLIAVLDDGADFGKSDRWGTYNIQRLYLKALEALGLREETVPGDARRRELVMYQLGKFSQAISDFEAIHFSSAPDRKYEAFVKFLQFQAPGVYEESDEDAGYVQPDAVVISTVHRAKGLQWPAVFIPFLRQGRFPMRGMGGVQVIPHIIAEDAVANGARYKGGISDETRLFYVAVTRAQKYLYVSYAPGEKRGQGKASEFYLHCTASSWMSTSDEGLPDAERLEPTPKLETPNIAISFSELKYLFDCPYQFKLRFMYGFNPPIHEALGYGKGLHDALAEMHKRALAGDVPSSDEAEALVDRHLHTPYAYPALREQLHRAAVEAIDRYFDRHGGDLTLTIHSEKQISVDIAPGVSVSGRIDLIKSLETDETAIVDFKSTARSQDEDVTRDQLAIYALGYEELSGASADRIQILNLDDQGKSTNDPVDPSLIAGIKQKVASVADDIRANHFVCMHDHSADGAFDDLVGLMPTGAGAGKS</sequence>
<evidence type="ECO:0000256" key="2">
    <source>
        <dbReference type="ARBA" id="ARBA00022722"/>
    </source>
</evidence>
<evidence type="ECO:0000256" key="10">
    <source>
        <dbReference type="ARBA" id="ARBA00023204"/>
    </source>
</evidence>
<dbReference type="InterPro" id="IPR013986">
    <property type="entry name" value="DExx_box_DNA_helicase_dom_sf"/>
</dbReference>
<keyword evidence="5 15" id="KW-0378">Hydrolase</keyword>
<dbReference type="GO" id="GO:0003677">
    <property type="term" value="F:DNA binding"/>
    <property type="evidence" value="ECO:0007669"/>
    <property type="project" value="UniProtKB-KW"/>
</dbReference>
<dbReference type="InterPro" id="IPR000212">
    <property type="entry name" value="DNA_helicase_UvrD/REP"/>
</dbReference>
<comment type="caution">
    <text evidence="18">The sequence shown here is derived from an EMBL/GenBank/DDBJ whole genome shotgun (WGS) entry which is preliminary data.</text>
</comment>
<dbReference type="GO" id="GO:0005524">
    <property type="term" value="F:ATP binding"/>
    <property type="evidence" value="ECO:0007669"/>
    <property type="project" value="UniProtKB-UniRule"/>
</dbReference>
<reference evidence="18 19" key="1">
    <citation type="submission" date="2018-08" db="EMBL/GenBank/DDBJ databases">
        <title>Isolation, diversity and antifungal activity of Actinobacteria from cow dung.</title>
        <authorList>
            <person name="Ling L."/>
        </authorList>
    </citation>
    <scope>NUCLEOTIDE SEQUENCE [LARGE SCALE GENOMIC DNA]</scope>
    <source>
        <strain evidence="18 19">NEAU-LLE</strain>
    </source>
</reference>
<dbReference type="Pfam" id="PF13361">
    <property type="entry name" value="UvrD_C"/>
    <property type="match status" value="2"/>
</dbReference>
<evidence type="ECO:0000256" key="15">
    <source>
        <dbReference type="PROSITE-ProRule" id="PRU00560"/>
    </source>
</evidence>
<dbReference type="GO" id="GO:0043138">
    <property type="term" value="F:3'-5' DNA helicase activity"/>
    <property type="evidence" value="ECO:0007669"/>
    <property type="project" value="UniProtKB-EC"/>
</dbReference>
<keyword evidence="19" id="KW-1185">Reference proteome</keyword>
<keyword evidence="7" id="KW-0269">Exonuclease</keyword>
<dbReference type="InterPro" id="IPR014016">
    <property type="entry name" value="UvrD-like_ATP-bd"/>
</dbReference>
<dbReference type="GO" id="GO:0000725">
    <property type="term" value="P:recombinational repair"/>
    <property type="evidence" value="ECO:0007669"/>
    <property type="project" value="TreeGrafter"/>
</dbReference>
<name>A0A371NYJ4_9MICO</name>
<comment type="catalytic activity">
    <reaction evidence="12">
        <text>Couples ATP hydrolysis with the unwinding of duplex DNA by translocating in the 3'-5' direction.</text>
        <dbReference type="EC" id="5.6.2.4"/>
    </reaction>
</comment>
<keyword evidence="9" id="KW-0238">DNA-binding</keyword>
<dbReference type="CDD" id="cd17932">
    <property type="entry name" value="DEXQc_UvrD"/>
    <property type="match status" value="1"/>
</dbReference>
<keyword evidence="8 15" id="KW-0067">ATP-binding</keyword>
<dbReference type="InterPro" id="IPR011604">
    <property type="entry name" value="PDDEXK-like_dom_sf"/>
</dbReference>
<keyword evidence="4" id="KW-0227">DNA damage</keyword>
<dbReference type="EMBL" id="QUAB01000005">
    <property type="protein sequence ID" value="REJ08750.1"/>
    <property type="molecule type" value="Genomic_DNA"/>
</dbReference>
<evidence type="ECO:0000256" key="6">
    <source>
        <dbReference type="ARBA" id="ARBA00022806"/>
    </source>
</evidence>
<dbReference type="PANTHER" id="PTHR11070">
    <property type="entry name" value="UVRD / RECB / PCRA DNA HELICASE FAMILY MEMBER"/>
    <property type="match status" value="1"/>
</dbReference>
<evidence type="ECO:0000256" key="1">
    <source>
        <dbReference type="ARBA" id="ARBA00009922"/>
    </source>
</evidence>
<evidence type="ECO:0000256" key="3">
    <source>
        <dbReference type="ARBA" id="ARBA00022741"/>
    </source>
</evidence>
<organism evidence="18 19">
    <name type="scientific">Microbacterium bovistercoris</name>
    <dbReference type="NCBI Taxonomy" id="2293570"/>
    <lineage>
        <taxon>Bacteria</taxon>
        <taxon>Bacillati</taxon>
        <taxon>Actinomycetota</taxon>
        <taxon>Actinomycetes</taxon>
        <taxon>Micrococcales</taxon>
        <taxon>Microbacteriaceae</taxon>
        <taxon>Microbacterium</taxon>
    </lineage>
</organism>
<evidence type="ECO:0000259" key="17">
    <source>
        <dbReference type="PROSITE" id="PS51217"/>
    </source>
</evidence>
<comment type="similarity">
    <text evidence="1">Belongs to the helicase family. UvrD subfamily.</text>
</comment>
<evidence type="ECO:0000256" key="13">
    <source>
        <dbReference type="ARBA" id="ARBA00034808"/>
    </source>
</evidence>
<feature type="domain" description="UvrD-like helicase ATP-binding" evidence="16">
    <location>
        <begin position="4"/>
        <end position="301"/>
    </location>
</feature>
<protein>
    <recommendedName>
        <fullName evidence="13">DNA 3'-5' helicase</fullName>
        <ecNumber evidence="13">5.6.2.4</ecNumber>
    </recommendedName>
</protein>
<proteinExistence type="inferred from homology"/>
<dbReference type="OrthoDB" id="9810135at2"/>
<evidence type="ECO:0000256" key="7">
    <source>
        <dbReference type="ARBA" id="ARBA00022839"/>
    </source>
</evidence>
<evidence type="ECO:0000256" key="5">
    <source>
        <dbReference type="ARBA" id="ARBA00022801"/>
    </source>
</evidence>
<keyword evidence="10" id="KW-0234">DNA repair</keyword>